<accession>A0A0S7BX03</accession>
<dbReference type="EMBL" id="DF968182">
    <property type="protein sequence ID" value="GAP42951.1"/>
    <property type="molecule type" value="Genomic_DNA"/>
</dbReference>
<protein>
    <submittedName>
        <fullName evidence="3">Protein containing PDZ domain</fullName>
    </submittedName>
</protein>
<organism evidence="3">
    <name type="scientific">Lentimicrobium saccharophilum</name>
    <dbReference type="NCBI Taxonomy" id="1678841"/>
    <lineage>
        <taxon>Bacteria</taxon>
        <taxon>Pseudomonadati</taxon>
        <taxon>Bacteroidota</taxon>
        <taxon>Bacteroidia</taxon>
        <taxon>Bacteroidales</taxon>
        <taxon>Lentimicrobiaceae</taxon>
        <taxon>Lentimicrobium</taxon>
    </lineage>
</organism>
<evidence type="ECO:0000313" key="3">
    <source>
        <dbReference type="EMBL" id="GAP42951.1"/>
    </source>
</evidence>
<feature type="domain" description="PDZ" evidence="2">
    <location>
        <begin position="327"/>
        <end position="372"/>
    </location>
</feature>
<dbReference type="PROSITE" id="PS50106">
    <property type="entry name" value="PDZ"/>
    <property type="match status" value="1"/>
</dbReference>
<evidence type="ECO:0000256" key="1">
    <source>
        <dbReference type="SAM" id="SignalP"/>
    </source>
</evidence>
<dbReference type="Pfam" id="PF17820">
    <property type="entry name" value="PDZ_6"/>
    <property type="match status" value="1"/>
</dbReference>
<dbReference type="Gene3D" id="2.30.42.10">
    <property type="match status" value="1"/>
</dbReference>
<keyword evidence="4" id="KW-1185">Reference proteome</keyword>
<feature type="chain" id="PRO_5006633311" evidence="1">
    <location>
        <begin position="21"/>
        <end position="405"/>
    </location>
</feature>
<dbReference type="STRING" id="1678841.TBC1_111092"/>
<dbReference type="PROSITE" id="PS51257">
    <property type="entry name" value="PROKAR_LIPOPROTEIN"/>
    <property type="match status" value="1"/>
</dbReference>
<proteinExistence type="predicted"/>
<dbReference type="AlphaFoldDB" id="A0A0S7BX03"/>
<dbReference type="Proteomes" id="UP000053091">
    <property type="component" value="Unassembled WGS sequence"/>
</dbReference>
<dbReference type="InterPro" id="IPR001478">
    <property type="entry name" value="PDZ"/>
</dbReference>
<reference evidence="3" key="1">
    <citation type="journal article" date="2015" name="Genome Announc.">
        <title>Draft Genome Sequence of Bacteroidales Strain TBC1, a Novel Isolate from a Methanogenic Wastewater Treatment System.</title>
        <authorList>
            <person name="Tourlousse D.M."/>
            <person name="Matsuura N."/>
            <person name="Sun L."/>
            <person name="Toyonaga M."/>
            <person name="Kuroda K."/>
            <person name="Ohashi A."/>
            <person name="Cruz R."/>
            <person name="Yamaguchi T."/>
            <person name="Sekiguchi Y."/>
        </authorList>
    </citation>
    <scope>NUCLEOTIDE SEQUENCE [LARGE SCALE GENOMIC DNA]</scope>
    <source>
        <strain evidence="3">TBC1</strain>
    </source>
</reference>
<evidence type="ECO:0000259" key="2">
    <source>
        <dbReference type="PROSITE" id="PS50106"/>
    </source>
</evidence>
<gene>
    <name evidence="3" type="ORF">TBC1_111092</name>
</gene>
<evidence type="ECO:0000313" key="4">
    <source>
        <dbReference type="Proteomes" id="UP000053091"/>
    </source>
</evidence>
<sequence length="405" mass="45615">MKIILMAIPFLISLSACRVARIINASQDTIILFNEESIKFKLINNQIILTTKLSQGKESNFLLDLGSPISIIFIDSTASLHSYGKSISNKKQKATSADGKRLMREYLDWGTITTNWFKIENSVLSTIYRNDPFDCNNLGGIWGADIFAQDIKGKRNKVLLIKMQDSTVRILDKLPPLENWTKLNTRFNMLSHIKILTSVNKNKTKIYFDTGFSGSLILENNIFREVQSQDKDSLSNMQIVYGHIHSSLAGSSAPDTAYSGIMNLQLGPGLQIDSIQVITTPNMIVNAMGMDLIKRFNILVDYQKQNLYLQPNPAYFQSKKNIFQLSGFKARSFENKELIVVNMVAGSPAEKVGLKIGDQIVSINNIRVDEINPCETYRTFEELSCESTGNVIIVKREGEIFKFIL</sequence>
<dbReference type="InterPro" id="IPR041489">
    <property type="entry name" value="PDZ_6"/>
</dbReference>
<dbReference type="SMART" id="SM00228">
    <property type="entry name" value="PDZ"/>
    <property type="match status" value="1"/>
</dbReference>
<name>A0A0S7BX03_9BACT</name>
<dbReference type="InterPro" id="IPR036034">
    <property type="entry name" value="PDZ_sf"/>
</dbReference>
<keyword evidence="1" id="KW-0732">Signal</keyword>
<dbReference type="SUPFAM" id="SSF50156">
    <property type="entry name" value="PDZ domain-like"/>
    <property type="match status" value="1"/>
</dbReference>
<feature type="signal peptide" evidence="1">
    <location>
        <begin position="1"/>
        <end position="20"/>
    </location>
</feature>